<proteinExistence type="predicted"/>
<comment type="caution">
    <text evidence="1">The sequence shown here is derived from an EMBL/GenBank/DDBJ whole genome shotgun (WGS) entry which is preliminary data.</text>
</comment>
<reference evidence="1 2" key="1">
    <citation type="submission" date="2014-03" db="EMBL/GenBank/DDBJ databases">
        <title>Draft genome sequence of Deinococcus phoenicis 1P10ME.</title>
        <authorList>
            <person name="Stepanov V.G."/>
            <person name="Vaishampayan P."/>
            <person name="Venkateswaran K."/>
            <person name="Fox G.E."/>
        </authorList>
    </citation>
    <scope>NUCLEOTIDE SEQUENCE [LARGE SCALE GENOMIC DNA]</scope>
    <source>
        <strain evidence="1 2">1P10ME</strain>
    </source>
</reference>
<evidence type="ECO:0000313" key="2">
    <source>
        <dbReference type="Proteomes" id="UP000020492"/>
    </source>
</evidence>
<accession>A0A016QPP3</accession>
<gene>
    <name evidence="1" type="ORF">DEIPH_ctg033orf0184</name>
</gene>
<dbReference type="PATRIC" id="fig|1476583.3.peg.2322"/>
<organism evidence="1 2">
    <name type="scientific">Deinococcus phoenicis</name>
    <dbReference type="NCBI Taxonomy" id="1476583"/>
    <lineage>
        <taxon>Bacteria</taxon>
        <taxon>Thermotogati</taxon>
        <taxon>Deinococcota</taxon>
        <taxon>Deinococci</taxon>
        <taxon>Deinococcales</taxon>
        <taxon>Deinococcaceae</taxon>
        <taxon>Deinococcus</taxon>
    </lineage>
</organism>
<dbReference type="Proteomes" id="UP000020492">
    <property type="component" value="Unassembled WGS sequence"/>
</dbReference>
<evidence type="ECO:0000313" key="1">
    <source>
        <dbReference type="EMBL" id="EYB67749.1"/>
    </source>
</evidence>
<protein>
    <submittedName>
        <fullName evidence="1">Uncharacterized protein</fullName>
    </submittedName>
</protein>
<keyword evidence="2" id="KW-1185">Reference proteome</keyword>
<sequence length="134" mass="14976">MPLPEPLWPEVAAILVGALGHCGVETLEAMHGWSASDFGEHPAFGAWQWVPFSVQLSDVPALLRERQAQGLCLGRDDWFLSGTVPFVWAVKLCHEGDLHLQTDEPALLAWLKDQLEPLGIQLVRHDARQKRRVP</sequence>
<dbReference type="EMBL" id="JHAC01000033">
    <property type="protein sequence ID" value="EYB67749.1"/>
    <property type="molecule type" value="Genomic_DNA"/>
</dbReference>
<dbReference type="AlphaFoldDB" id="A0A016QPP3"/>
<name>A0A016QPP3_9DEIO</name>
<dbReference type="RefSeq" id="WP_034358087.1">
    <property type="nucleotide sequence ID" value="NZ_JHAC01000033.1"/>
</dbReference>
<dbReference type="OrthoDB" id="71416at2"/>
<dbReference type="STRING" id="1476583.DEIPH_ctg033orf0184"/>